<feature type="transmembrane region" description="Helical" evidence="1">
    <location>
        <begin position="602"/>
        <end position="620"/>
    </location>
</feature>
<accession>A0A024UG82</accession>
<keyword evidence="1" id="KW-0812">Transmembrane</keyword>
<dbReference type="EMBL" id="KI913957">
    <property type="protein sequence ID" value="ETW05294.1"/>
    <property type="molecule type" value="Genomic_DNA"/>
</dbReference>
<protein>
    <submittedName>
        <fullName evidence="2">Uncharacterized protein</fullName>
    </submittedName>
</protein>
<dbReference type="PANTHER" id="PTHR34496">
    <property type="entry name" value="GLCNAC TRANSFERASE-RELATED"/>
    <property type="match status" value="1"/>
</dbReference>
<dbReference type="GeneID" id="20081297"/>
<dbReference type="InterPro" id="IPR021067">
    <property type="entry name" value="Glycosyltransferase"/>
</dbReference>
<keyword evidence="1" id="KW-1133">Transmembrane helix</keyword>
<organism evidence="2">
    <name type="scientific">Aphanomyces invadans</name>
    <dbReference type="NCBI Taxonomy" id="157072"/>
    <lineage>
        <taxon>Eukaryota</taxon>
        <taxon>Sar</taxon>
        <taxon>Stramenopiles</taxon>
        <taxon>Oomycota</taxon>
        <taxon>Saprolegniomycetes</taxon>
        <taxon>Saprolegniales</taxon>
        <taxon>Verrucalvaceae</taxon>
        <taxon>Aphanomyces</taxon>
    </lineage>
</organism>
<dbReference type="eggNOG" id="ENOG502RY14">
    <property type="taxonomic scope" value="Eukaryota"/>
</dbReference>
<dbReference type="VEuPathDB" id="FungiDB:H310_04247"/>
<dbReference type="STRING" id="157072.A0A024UG82"/>
<dbReference type="OrthoDB" id="76265at2759"/>
<evidence type="ECO:0000313" key="2">
    <source>
        <dbReference type="EMBL" id="ETW05294.1"/>
    </source>
</evidence>
<name>A0A024UG82_9STRA</name>
<feature type="transmembrane region" description="Helical" evidence="1">
    <location>
        <begin position="60"/>
        <end position="83"/>
    </location>
</feature>
<evidence type="ECO:0000256" key="1">
    <source>
        <dbReference type="SAM" id="Phobius"/>
    </source>
</evidence>
<dbReference type="AlphaFoldDB" id="A0A024UG82"/>
<proteinExistence type="predicted"/>
<dbReference type="RefSeq" id="XP_008866732.1">
    <property type="nucleotide sequence ID" value="XM_008868510.1"/>
</dbReference>
<dbReference type="Pfam" id="PF11397">
    <property type="entry name" value="GlcNAc"/>
    <property type="match status" value="1"/>
</dbReference>
<keyword evidence="1" id="KW-0472">Membrane</keyword>
<dbReference type="PANTHER" id="PTHR34496:SF6">
    <property type="entry name" value="GLYCOSYLTRANSFERASE 2-LIKE DOMAIN-CONTAINING PROTEIN"/>
    <property type="match status" value="1"/>
</dbReference>
<sequence>MKRVYMQESPLASPCTMRQISWLSPRSPPAGPCCRKCNSHYLEVAQKLQRNLRYQGVRHVGTIAMTHALLVLVVISAVAAGPAKALMKPKIRSLSPDERMGPKVVLEVEDRNDDEHPEFEPYQVDLFPASQHVPLNVTQRQLRPPPPHVPEQYDVFVGLSSFRDGVRCGYTLFTGFLRAAHPSRVFFGVVDQVATDDVRCVDAYCDLARARWPGEDGCKYRHQIRVDQRRAIDSRGPTLARHFQQQLIQHEEFCLQLDAHSVFTWHWDVFLVADWAAANNEMAILSTYIYDPDCAIITKNGQNTPPKDLPHLCQTMRSEGDSMVRIVAADFLVEPLQPQLAALWGAGFSFGKCHAEKRAPVDPHTLWLFDGEEFYRAASLWTHGYDMYSPTKTGTVVYHNYTAVPKRFEHVEVNEAAKRAETLAGLNRLRKRMGVPYEGPVHDEDWEKYAWGTARTFEEYVAFSGVDPAKLRDRQSCFQLHWVPFSNPAEVQAVVPGWTMFPAIHVPSSPTAPNVASLSPVLTSRNSIQAATWQPYTREPSTSRSVGATTHQPVFTDASTKWPSSTIAAMNLRKEQRVGHGDDSANGHATTASSAGLSSGRSALLVMAGLVVLLMLALYTKDGVWLRFRRLCRTTRMQKERRR</sequence>
<gene>
    <name evidence="2" type="ORF">H310_04247</name>
</gene>
<reference evidence="2" key="1">
    <citation type="submission" date="2013-12" db="EMBL/GenBank/DDBJ databases">
        <title>The Genome Sequence of Aphanomyces invadans NJM9701.</title>
        <authorList>
            <consortium name="The Broad Institute Genomics Platform"/>
            <person name="Russ C."/>
            <person name="Tyler B."/>
            <person name="van West P."/>
            <person name="Dieguez-Uribeondo J."/>
            <person name="Young S.K."/>
            <person name="Zeng Q."/>
            <person name="Gargeya S."/>
            <person name="Fitzgerald M."/>
            <person name="Abouelleil A."/>
            <person name="Alvarado L."/>
            <person name="Chapman S.B."/>
            <person name="Gainer-Dewar J."/>
            <person name="Goldberg J."/>
            <person name="Griggs A."/>
            <person name="Gujja S."/>
            <person name="Hansen M."/>
            <person name="Howarth C."/>
            <person name="Imamovic A."/>
            <person name="Ireland A."/>
            <person name="Larimer J."/>
            <person name="McCowan C."/>
            <person name="Murphy C."/>
            <person name="Pearson M."/>
            <person name="Poon T.W."/>
            <person name="Priest M."/>
            <person name="Roberts A."/>
            <person name="Saif S."/>
            <person name="Shea T."/>
            <person name="Sykes S."/>
            <person name="Wortman J."/>
            <person name="Nusbaum C."/>
            <person name="Birren B."/>
        </authorList>
    </citation>
    <scope>NUCLEOTIDE SEQUENCE [LARGE SCALE GENOMIC DNA]</scope>
    <source>
        <strain evidence="2">NJM9701</strain>
    </source>
</reference>